<gene>
    <name evidence="1" type="ORF">NECHADRAFT_75972</name>
</gene>
<dbReference type="NCBIfam" id="TIGR00654">
    <property type="entry name" value="PhzF_family"/>
    <property type="match status" value="1"/>
</dbReference>
<protein>
    <submittedName>
        <fullName evidence="1">Uncharacterized protein</fullName>
    </submittedName>
</protein>
<organism evidence="1 2">
    <name type="scientific">Fusarium vanettenii (strain ATCC MYA-4622 / CBS 123669 / FGSC 9596 / NRRL 45880 / 77-13-4)</name>
    <name type="common">Fusarium solani subsp. pisi</name>
    <dbReference type="NCBI Taxonomy" id="660122"/>
    <lineage>
        <taxon>Eukaryota</taxon>
        <taxon>Fungi</taxon>
        <taxon>Dikarya</taxon>
        <taxon>Ascomycota</taxon>
        <taxon>Pezizomycotina</taxon>
        <taxon>Sordariomycetes</taxon>
        <taxon>Hypocreomycetidae</taxon>
        <taxon>Hypocreales</taxon>
        <taxon>Nectriaceae</taxon>
        <taxon>Fusarium</taxon>
        <taxon>Fusarium solani species complex</taxon>
        <taxon>Fusarium vanettenii</taxon>
    </lineage>
</organism>
<evidence type="ECO:0000313" key="2">
    <source>
        <dbReference type="Proteomes" id="UP000005206"/>
    </source>
</evidence>
<dbReference type="FunCoup" id="C7Z645">
    <property type="interactions" value="143"/>
</dbReference>
<dbReference type="eggNOG" id="KOG3033">
    <property type="taxonomic scope" value="Eukaryota"/>
</dbReference>
<dbReference type="AlphaFoldDB" id="C7Z645"/>
<accession>C7Z645</accession>
<dbReference type="GO" id="GO:0005737">
    <property type="term" value="C:cytoplasm"/>
    <property type="evidence" value="ECO:0007669"/>
    <property type="project" value="TreeGrafter"/>
</dbReference>
<reference evidence="1 2" key="1">
    <citation type="journal article" date="2009" name="PLoS Genet.">
        <title>The genome of Nectria haematococca: contribution of supernumerary chromosomes to gene expansion.</title>
        <authorList>
            <person name="Coleman J.J."/>
            <person name="Rounsley S.D."/>
            <person name="Rodriguez-Carres M."/>
            <person name="Kuo A."/>
            <person name="Wasmann C.C."/>
            <person name="Grimwood J."/>
            <person name="Schmutz J."/>
            <person name="Taga M."/>
            <person name="White G.J."/>
            <person name="Zhou S."/>
            <person name="Schwartz D.C."/>
            <person name="Freitag M."/>
            <person name="Ma L.J."/>
            <person name="Danchin E.G."/>
            <person name="Henrissat B."/>
            <person name="Coutinho P.M."/>
            <person name="Nelson D.R."/>
            <person name="Straney D."/>
            <person name="Napoli C.A."/>
            <person name="Barker B.M."/>
            <person name="Gribskov M."/>
            <person name="Rep M."/>
            <person name="Kroken S."/>
            <person name="Molnar I."/>
            <person name="Rensing C."/>
            <person name="Kennell J.C."/>
            <person name="Zamora J."/>
            <person name="Farman M.L."/>
            <person name="Selker E.U."/>
            <person name="Salamov A."/>
            <person name="Shapiro H."/>
            <person name="Pangilinan J."/>
            <person name="Lindquist E."/>
            <person name="Lamers C."/>
            <person name="Grigoriev I.V."/>
            <person name="Geiser D.M."/>
            <person name="Covert S.F."/>
            <person name="Temporini E."/>
            <person name="Vanetten H.D."/>
        </authorList>
    </citation>
    <scope>NUCLEOTIDE SEQUENCE [LARGE SCALE GENOMIC DNA]</scope>
    <source>
        <strain evidence="2">ATCC MYA-4622 / CBS 123669 / FGSC 9596 / NRRL 45880 / 77-13-4</strain>
    </source>
</reference>
<dbReference type="STRING" id="660122.C7Z645"/>
<dbReference type="Pfam" id="PF02567">
    <property type="entry name" value="PhzC-PhzF"/>
    <property type="match status" value="1"/>
</dbReference>
<dbReference type="RefSeq" id="XP_003046346.1">
    <property type="nucleotide sequence ID" value="XM_003046300.1"/>
</dbReference>
<dbReference type="OMA" id="AGPHTFV"/>
<dbReference type="GeneID" id="9668536"/>
<dbReference type="EMBL" id="GG698910">
    <property type="protein sequence ID" value="EEU40633.1"/>
    <property type="molecule type" value="Genomic_DNA"/>
</dbReference>
<dbReference type="PANTHER" id="PTHR13774:SF32">
    <property type="entry name" value="ANTISENSE-ENHANCING SEQUENCE 1"/>
    <property type="match status" value="1"/>
</dbReference>
<dbReference type="InParanoid" id="C7Z645"/>
<dbReference type="VEuPathDB" id="FungiDB:NECHADRAFT_75972"/>
<sequence>MQMNVQDYLDIITFLDRNDPIISVDDEVNRSPPSTFGRNYPRSRPRKLADKPLVVIYARRIGRFRLFKGTLLHSLANIRLKIHNKGYLAISQDAIGKIPLPSAIMSASETSYVTVDVFTNKRYTGNQLAVVDINNVDLSATQMQKVAREFNFSETIFLRQPESGTPQIRIFTPVNEMEFAGHPVIGGGHVLFRQLLSGPNAKPLEKESIDVQTNAGIVTLKYDVKAETVAAQIPHNVHIHEAKAPKKAVLDTQGSLAAAADTLKDSYPISSIVKGVTYVLVDFTDNADSFAGVLPGPCPVVPLDSEWSDSFVGTMYYRVLGTRDEEGRRVYDLRVRMIAINLEDPACGSGSCSLTTYLALQEGGANKAFRFYLDQGSEIGRDSKIIVDIVLNENGDVIIYHQDTQSKRARWFAVTDWIVMVGMGALFDTADHNTYSCSYKAVPQRTLDKHGL</sequence>
<dbReference type="OrthoDB" id="412383at2759"/>
<proteinExistence type="predicted"/>
<dbReference type="HOGENOM" id="CLU_605642_0_0_1"/>
<dbReference type="Gene3D" id="3.10.310.10">
    <property type="entry name" value="Diaminopimelate Epimerase, Chain A, domain 1"/>
    <property type="match status" value="2"/>
</dbReference>
<dbReference type="SUPFAM" id="SSF54506">
    <property type="entry name" value="Diaminopimelate epimerase-like"/>
    <property type="match status" value="1"/>
</dbReference>
<dbReference type="GO" id="GO:0016853">
    <property type="term" value="F:isomerase activity"/>
    <property type="evidence" value="ECO:0007669"/>
    <property type="project" value="TreeGrafter"/>
</dbReference>
<name>C7Z645_FUSV7</name>
<dbReference type="KEGG" id="nhe:NECHADRAFT_75972"/>
<keyword evidence="2" id="KW-1185">Reference proteome</keyword>
<dbReference type="PANTHER" id="PTHR13774">
    <property type="entry name" value="PHENAZINE BIOSYNTHESIS PROTEIN"/>
    <property type="match status" value="1"/>
</dbReference>
<dbReference type="Proteomes" id="UP000005206">
    <property type="component" value="Chromosome 2"/>
</dbReference>
<dbReference type="InterPro" id="IPR003719">
    <property type="entry name" value="Phenazine_PhzF-like"/>
</dbReference>
<evidence type="ECO:0000313" key="1">
    <source>
        <dbReference type="EMBL" id="EEU40633.1"/>
    </source>
</evidence>